<name>E3GPZ5_9FIRM</name>
<evidence type="ECO:0000313" key="2">
    <source>
        <dbReference type="Proteomes" id="UP000006873"/>
    </source>
</evidence>
<gene>
    <name evidence="1" type="ordered locus">ELI_4266</name>
</gene>
<dbReference type="HOGENOM" id="CLU_3025500_0_0_9"/>
<sequence length="55" mass="6140">MKAVDLIVIMAFELFLLCNKKVKVEFSESKRRILGEMLEGRSGKISVPGNLSRGT</sequence>
<dbReference type="KEGG" id="elm:ELI_4266"/>
<protein>
    <submittedName>
        <fullName evidence="1">Uncharacterized protein</fullName>
    </submittedName>
</protein>
<accession>E3GPZ5</accession>
<dbReference type="AlphaFoldDB" id="E3GPZ5"/>
<proteinExistence type="predicted"/>
<evidence type="ECO:0000313" key="1">
    <source>
        <dbReference type="EMBL" id="ADO39208.1"/>
    </source>
</evidence>
<reference evidence="1 2" key="2">
    <citation type="journal article" date="2011" name="J. Bacteriol.">
        <title>Complete genome sequence of a carbon monoxide-utilizing acetogen, Eubacterium limosum KIST612.</title>
        <authorList>
            <person name="Roh H."/>
            <person name="Ko H.J."/>
            <person name="Kim D."/>
            <person name="Choi D.G."/>
            <person name="Park S."/>
            <person name="Kim S."/>
            <person name="Chang I.S."/>
            <person name="Choi I.G."/>
        </authorList>
    </citation>
    <scope>NUCLEOTIDE SEQUENCE [LARGE SCALE GENOMIC DNA]</scope>
    <source>
        <strain evidence="1 2">KIST612</strain>
    </source>
</reference>
<organism evidence="1 2">
    <name type="scientific">Eubacterium callanderi</name>
    <dbReference type="NCBI Taxonomy" id="53442"/>
    <lineage>
        <taxon>Bacteria</taxon>
        <taxon>Bacillati</taxon>
        <taxon>Bacillota</taxon>
        <taxon>Clostridia</taxon>
        <taxon>Eubacteriales</taxon>
        <taxon>Eubacteriaceae</taxon>
        <taxon>Eubacterium</taxon>
    </lineage>
</organism>
<dbReference type="EMBL" id="CP002273">
    <property type="protein sequence ID" value="ADO39208.1"/>
    <property type="molecule type" value="Genomic_DNA"/>
</dbReference>
<dbReference type="Proteomes" id="UP000006873">
    <property type="component" value="Chromosome"/>
</dbReference>
<reference key="1">
    <citation type="submission" date="2010-09" db="EMBL/GenBank/DDBJ databases">
        <authorList>
            <person name="Roh H."/>
            <person name="Ko H.-J."/>
            <person name="Kim D."/>
            <person name="Choi D.G."/>
            <person name="Park S."/>
            <person name="Kim S."/>
            <person name="Kim K.H."/>
            <person name="Chang I.S."/>
            <person name="Choi I.-G."/>
        </authorList>
    </citation>
    <scope>NUCLEOTIDE SEQUENCE</scope>
    <source>
        <strain>KIST612</strain>
    </source>
</reference>
<keyword evidence="2" id="KW-1185">Reference proteome</keyword>